<feature type="region of interest" description="Disordered" evidence="1">
    <location>
        <begin position="306"/>
        <end position="370"/>
    </location>
</feature>
<dbReference type="OrthoDB" id="3269515at2759"/>
<dbReference type="EMBL" id="KV417280">
    <property type="protein sequence ID" value="KZO97296.1"/>
    <property type="molecule type" value="Genomic_DNA"/>
</dbReference>
<name>A0A167N368_CALVF</name>
<keyword evidence="2" id="KW-0472">Membrane</keyword>
<sequence length="726" mass="77673">MEPSSQPARPRRASRCASASTSAAGLPPARPRLGRRESHSAPGHPRALPPSSSFPPASYRSYHRRNTASIDFPVLCAPSRSTTTTARSSHTRSPSLPATPPHQHTQQLVFAPSSPSAGEEHLEHTTASANEEQALSPPSTPELSYASPSSTPPTTPGFSPPSTPLLSSKPFPSPTDTLSPPPPPRTRTQSTPRRKPTGDHIALPSQPLLRPTTFWKNTYRTALGSPADSPSAQLVRHASFSPSSEFDSSSSPQSSKEDLALALSSGESILSGTEMRRVRARQVDPATSTSSYDYWWPYPPQGAALTTSTTPIITPSQTPTLTSTTDTNDDDSASMTSQPTISSIVSPSFSASSTDSDTDTDSYASDSSTLTDTGLLSASSTASPTASATLAPQQDLSKITLPVPLVYLIPFLLVTSLVLGFAVGWCLARRRRPPSSKGLDEEAFLPPSVYYDSAPPTPAEKPKEKDPFVASSRTSHKGTQLLKHGQRYSISLAPALATSPSPPPASHRRTPSLYSPYSQPSPIPGTPSKLPRHGRSRSTRTQSDAPTPRVKDSPRPSWFRRAIANAVSPRERVPSGLTARMRTRRSASPEEEGEEASARERVSRLLLARQAELPPPPPPPKQNRDPVMPLPLSPPQVMSPALFMGEDYANPSPSVYSLASPPPVGIGLGRPRAGTVGLGRQREEGGPGRLREGSVRGARVRPLEVRKKRGRRESVGLGIQQRLDEE</sequence>
<feature type="region of interest" description="Disordered" evidence="1">
    <location>
        <begin position="1"/>
        <end position="209"/>
    </location>
</feature>
<reference evidence="3 4" key="1">
    <citation type="journal article" date="2016" name="Mol. Biol. Evol.">
        <title>Comparative Genomics of Early-Diverging Mushroom-Forming Fungi Provides Insights into the Origins of Lignocellulose Decay Capabilities.</title>
        <authorList>
            <person name="Nagy L.G."/>
            <person name="Riley R."/>
            <person name="Tritt A."/>
            <person name="Adam C."/>
            <person name="Daum C."/>
            <person name="Floudas D."/>
            <person name="Sun H."/>
            <person name="Yadav J.S."/>
            <person name="Pangilinan J."/>
            <person name="Larsson K.H."/>
            <person name="Matsuura K."/>
            <person name="Barry K."/>
            <person name="Labutti K."/>
            <person name="Kuo R."/>
            <person name="Ohm R.A."/>
            <person name="Bhattacharya S.S."/>
            <person name="Shirouzu T."/>
            <person name="Yoshinaga Y."/>
            <person name="Martin F.M."/>
            <person name="Grigoriev I.V."/>
            <person name="Hibbett D.S."/>
        </authorList>
    </citation>
    <scope>NUCLEOTIDE SEQUENCE [LARGE SCALE GENOMIC DNA]</scope>
    <source>
        <strain evidence="3 4">TUFC12733</strain>
    </source>
</reference>
<evidence type="ECO:0000256" key="2">
    <source>
        <dbReference type="SAM" id="Phobius"/>
    </source>
</evidence>
<proteinExistence type="predicted"/>
<feature type="compositionally biased region" description="Low complexity" evidence="1">
    <location>
        <begin position="45"/>
        <end position="60"/>
    </location>
</feature>
<keyword evidence="2" id="KW-1133">Transmembrane helix</keyword>
<dbReference type="Proteomes" id="UP000076738">
    <property type="component" value="Unassembled WGS sequence"/>
</dbReference>
<gene>
    <name evidence="3" type="ORF">CALVIDRAFT_563092</name>
</gene>
<feature type="compositionally biased region" description="Low complexity" evidence="1">
    <location>
        <begin position="164"/>
        <end position="178"/>
    </location>
</feature>
<feature type="transmembrane region" description="Helical" evidence="2">
    <location>
        <begin position="405"/>
        <end position="428"/>
    </location>
</feature>
<feature type="compositionally biased region" description="Polar residues" evidence="1">
    <location>
        <begin position="125"/>
        <end position="137"/>
    </location>
</feature>
<dbReference type="AlphaFoldDB" id="A0A167N368"/>
<feature type="compositionally biased region" description="Low complexity" evidence="1">
    <location>
        <begin position="15"/>
        <end position="27"/>
    </location>
</feature>
<feature type="region of interest" description="Disordered" evidence="1">
    <location>
        <begin position="447"/>
        <end position="483"/>
    </location>
</feature>
<feature type="region of interest" description="Disordered" evidence="1">
    <location>
        <begin position="225"/>
        <end position="260"/>
    </location>
</feature>
<evidence type="ECO:0000313" key="4">
    <source>
        <dbReference type="Proteomes" id="UP000076738"/>
    </source>
</evidence>
<feature type="compositionally biased region" description="Low complexity" evidence="1">
    <location>
        <begin position="333"/>
        <end position="370"/>
    </location>
</feature>
<keyword evidence="4" id="KW-1185">Reference proteome</keyword>
<feature type="compositionally biased region" description="Low complexity" evidence="1">
    <location>
        <begin position="77"/>
        <end position="95"/>
    </location>
</feature>
<feature type="compositionally biased region" description="Low complexity" evidence="1">
    <location>
        <begin position="306"/>
        <end position="326"/>
    </location>
</feature>
<feature type="compositionally biased region" description="Basic and acidic residues" evidence="1">
    <location>
        <begin position="680"/>
        <end position="694"/>
    </location>
</feature>
<protein>
    <submittedName>
        <fullName evidence="3">Uncharacterized protein</fullName>
    </submittedName>
</protein>
<feature type="region of interest" description="Disordered" evidence="1">
    <location>
        <begin position="495"/>
        <end position="633"/>
    </location>
</feature>
<evidence type="ECO:0000256" key="1">
    <source>
        <dbReference type="SAM" id="MobiDB-lite"/>
    </source>
</evidence>
<feature type="region of interest" description="Disordered" evidence="1">
    <location>
        <begin position="666"/>
        <end position="726"/>
    </location>
</feature>
<organism evidence="3 4">
    <name type="scientific">Calocera viscosa (strain TUFC12733)</name>
    <dbReference type="NCBI Taxonomy" id="1330018"/>
    <lineage>
        <taxon>Eukaryota</taxon>
        <taxon>Fungi</taxon>
        <taxon>Dikarya</taxon>
        <taxon>Basidiomycota</taxon>
        <taxon>Agaricomycotina</taxon>
        <taxon>Dacrymycetes</taxon>
        <taxon>Dacrymycetales</taxon>
        <taxon>Dacrymycetaceae</taxon>
        <taxon>Calocera</taxon>
    </lineage>
</organism>
<evidence type="ECO:0000313" key="3">
    <source>
        <dbReference type="EMBL" id="KZO97296.1"/>
    </source>
</evidence>
<feature type="compositionally biased region" description="Polar residues" evidence="1">
    <location>
        <begin position="102"/>
        <end position="116"/>
    </location>
</feature>
<keyword evidence="2" id="KW-0812">Transmembrane</keyword>
<feature type="compositionally biased region" description="Pro residues" evidence="1">
    <location>
        <begin position="150"/>
        <end position="163"/>
    </location>
</feature>
<accession>A0A167N368</accession>
<feature type="compositionally biased region" description="Low complexity" evidence="1">
    <location>
        <begin position="239"/>
        <end position="254"/>
    </location>
</feature>